<dbReference type="PANTHER" id="PTHR36440">
    <property type="entry name" value="PUTATIVE (AFU_ORTHOLOGUE AFUA_8G07350)-RELATED"/>
    <property type="match status" value="1"/>
</dbReference>
<sequence length="336" mass="35690">MPKTDVITSLPGKAVPYILRQGEGAHFNVAGQVVRVLAGVDETAGGYGAVVCEATIDRQPIPLHYHEKEHDTWFCTRGRLRIWANGVSRVLTDGDFAYVKPYDVHSYQSVAPHTQFFGIVAPGGWEGFFGSAGAAWELPGLPPENHPFDFSRMGKAMGQFGVMRVPEQVYAEVGNGDDTDRVLPGEQASYVLQAGYGARHRLGGHLSTRVLPHEICAGAADMRTIEAGRGASAPAIAHAKTHVSLYLLEGTLRFSLNGESHDLQAGDFANIPAGTAYASQVTSGSARWLLSAANGDGLSFWNELGTATEEFTFAPATGDDFAAMANGVAADAKLAG</sequence>
<dbReference type="AlphaFoldDB" id="A0A1Q8ZZ31"/>
<dbReference type="InterPro" id="IPR011051">
    <property type="entry name" value="RmlC_Cupin_sf"/>
</dbReference>
<dbReference type="CDD" id="cd02215">
    <property type="entry name" value="cupin_QDO_N_C"/>
    <property type="match status" value="1"/>
</dbReference>
<dbReference type="GO" id="GO:0051213">
    <property type="term" value="F:dioxygenase activity"/>
    <property type="evidence" value="ECO:0007669"/>
    <property type="project" value="UniProtKB-KW"/>
</dbReference>
<keyword evidence="2" id="KW-0560">Oxidoreductase</keyword>
<dbReference type="SUPFAM" id="SSF51182">
    <property type="entry name" value="RmlC-like cupins"/>
    <property type="match status" value="1"/>
</dbReference>
<evidence type="ECO:0000313" key="3">
    <source>
        <dbReference type="EMBL" id="OLP47595.1"/>
    </source>
</evidence>
<dbReference type="PANTHER" id="PTHR36440:SF1">
    <property type="entry name" value="PUTATIVE (AFU_ORTHOLOGUE AFUA_8G07350)-RELATED"/>
    <property type="match status" value="1"/>
</dbReference>
<dbReference type="InterPro" id="IPR013096">
    <property type="entry name" value="Cupin_2"/>
</dbReference>
<gene>
    <name evidence="3" type="ORF">BJF91_04125</name>
    <name evidence="2" type="ORF">GGQ71_001713</name>
</gene>
<dbReference type="InterPro" id="IPR053146">
    <property type="entry name" value="QDO-like"/>
</dbReference>
<dbReference type="Gene3D" id="2.60.120.10">
    <property type="entry name" value="Jelly Rolls"/>
    <property type="match status" value="2"/>
</dbReference>
<organism evidence="3 4">
    <name type="scientific">Allorhizobium taibaishanense</name>
    <dbReference type="NCBI Taxonomy" id="887144"/>
    <lineage>
        <taxon>Bacteria</taxon>
        <taxon>Pseudomonadati</taxon>
        <taxon>Pseudomonadota</taxon>
        <taxon>Alphaproteobacteria</taxon>
        <taxon>Hyphomicrobiales</taxon>
        <taxon>Rhizobiaceae</taxon>
        <taxon>Rhizobium/Agrobacterium group</taxon>
        <taxon>Allorhizobium</taxon>
    </lineage>
</organism>
<name>A0A1Q8ZZ31_9HYPH</name>
<evidence type="ECO:0000259" key="1">
    <source>
        <dbReference type="Pfam" id="PF07883"/>
    </source>
</evidence>
<dbReference type="EMBL" id="MKIN01000027">
    <property type="protein sequence ID" value="OLP47595.1"/>
    <property type="molecule type" value="Genomic_DNA"/>
</dbReference>
<keyword evidence="2" id="KW-0223">Dioxygenase</keyword>
<evidence type="ECO:0000313" key="5">
    <source>
        <dbReference type="Proteomes" id="UP000544107"/>
    </source>
</evidence>
<dbReference type="Proteomes" id="UP000544107">
    <property type="component" value="Unassembled WGS sequence"/>
</dbReference>
<feature type="domain" description="Cupin type-2" evidence="1">
    <location>
        <begin position="61"/>
        <end position="108"/>
    </location>
</feature>
<dbReference type="OrthoDB" id="9798709at2"/>
<reference evidence="2 5" key="2">
    <citation type="submission" date="2020-08" db="EMBL/GenBank/DDBJ databases">
        <title>Genomic Encyclopedia of Type Strains, Phase IV (KMG-IV): sequencing the most valuable type-strain genomes for metagenomic binning, comparative biology and taxonomic classification.</title>
        <authorList>
            <person name="Goeker M."/>
        </authorList>
    </citation>
    <scope>NUCLEOTIDE SEQUENCE [LARGE SCALE GENOMIC DNA]</scope>
    <source>
        <strain evidence="2 5">DSM 100021</strain>
    </source>
</reference>
<feature type="domain" description="Cupin type-2" evidence="1">
    <location>
        <begin position="230"/>
        <end position="289"/>
    </location>
</feature>
<evidence type="ECO:0000313" key="2">
    <source>
        <dbReference type="EMBL" id="MBB4007450.1"/>
    </source>
</evidence>
<evidence type="ECO:0000313" key="4">
    <source>
        <dbReference type="Proteomes" id="UP000185598"/>
    </source>
</evidence>
<dbReference type="Pfam" id="PF07883">
    <property type="entry name" value="Cupin_2"/>
    <property type="match status" value="2"/>
</dbReference>
<dbReference type="Proteomes" id="UP000185598">
    <property type="component" value="Unassembled WGS sequence"/>
</dbReference>
<proteinExistence type="predicted"/>
<dbReference type="EMBL" id="JACIED010000002">
    <property type="protein sequence ID" value="MBB4007450.1"/>
    <property type="molecule type" value="Genomic_DNA"/>
</dbReference>
<dbReference type="RefSeq" id="WP_075616770.1">
    <property type="nucleotide sequence ID" value="NZ_JACIED010000002.1"/>
</dbReference>
<dbReference type="STRING" id="887144.BJF91_04125"/>
<dbReference type="InterPro" id="IPR014710">
    <property type="entry name" value="RmlC-like_jellyroll"/>
</dbReference>
<comment type="caution">
    <text evidence="3">The sequence shown here is derived from an EMBL/GenBank/DDBJ whole genome shotgun (WGS) entry which is preliminary data.</text>
</comment>
<reference evidence="3 4" key="1">
    <citation type="submission" date="2016-09" db="EMBL/GenBank/DDBJ databases">
        <title>Rhizobium oryziradicis sp. nov., isolated from the root of rice.</title>
        <authorList>
            <person name="Zhao J."/>
            <person name="Zhang X."/>
        </authorList>
    </citation>
    <scope>NUCLEOTIDE SEQUENCE [LARGE SCALE GENOMIC DNA]</scope>
    <source>
        <strain evidence="3 4">14971</strain>
    </source>
</reference>
<accession>A0A1Q8ZZ31</accession>
<keyword evidence="4" id="KW-1185">Reference proteome</keyword>
<protein>
    <submittedName>
        <fullName evidence="2">Quercetin dioxygenase-like cupin family protein</fullName>
    </submittedName>
</protein>